<dbReference type="HOGENOM" id="CLU_000960_2_6_11"/>
<accession>G8XF01</accession>
<dbReference type="EMBL" id="CP003229">
    <property type="protein sequence ID" value="AEW98452.1"/>
    <property type="molecule type" value="Genomic_DNA"/>
</dbReference>
<dbReference type="PANTHER" id="PTHR42718:SF35">
    <property type="entry name" value="BLL0718 PROTEIN"/>
    <property type="match status" value="1"/>
</dbReference>
<feature type="transmembrane region" description="Helical" evidence="6">
    <location>
        <begin position="147"/>
        <end position="166"/>
    </location>
</feature>
<evidence type="ECO:0000256" key="1">
    <source>
        <dbReference type="ARBA" id="ARBA00004651"/>
    </source>
</evidence>
<dbReference type="PATRIC" id="fig|1003195.11.peg.1420"/>
<feature type="transmembrane region" description="Helical" evidence="6">
    <location>
        <begin position="21"/>
        <end position="44"/>
    </location>
</feature>
<feature type="transmembrane region" description="Helical" evidence="6">
    <location>
        <begin position="437"/>
        <end position="456"/>
    </location>
</feature>
<comment type="subcellular location">
    <subcellularLocation>
        <location evidence="1">Cell membrane</location>
        <topology evidence="1">Multi-pass membrane protein</topology>
    </subcellularLocation>
</comment>
<gene>
    <name evidence="8" type="ordered locus">SCATT_p02590</name>
</gene>
<keyword evidence="5" id="KW-0046">Antibiotic resistance</keyword>
<feature type="transmembrane region" description="Helical" evidence="6">
    <location>
        <begin position="242"/>
        <end position="262"/>
    </location>
</feature>
<evidence type="ECO:0000256" key="5">
    <source>
        <dbReference type="ARBA" id="ARBA00023251"/>
    </source>
</evidence>
<dbReference type="PROSITE" id="PS50850">
    <property type="entry name" value="MFS"/>
    <property type="match status" value="1"/>
</dbReference>
<evidence type="ECO:0000256" key="3">
    <source>
        <dbReference type="ARBA" id="ARBA00022989"/>
    </source>
</evidence>
<dbReference type="KEGG" id="scy:SCATT_p02590"/>
<feature type="transmembrane region" description="Helical" evidence="6">
    <location>
        <begin position="274"/>
        <end position="298"/>
    </location>
</feature>
<feature type="transmembrane region" description="Helical" evidence="6">
    <location>
        <begin position="304"/>
        <end position="326"/>
    </location>
</feature>
<feature type="transmembrane region" description="Helical" evidence="6">
    <location>
        <begin position="90"/>
        <end position="111"/>
    </location>
</feature>
<dbReference type="Pfam" id="PF07690">
    <property type="entry name" value="MFS_1"/>
    <property type="match status" value="1"/>
</dbReference>
<dbReference type="GO" id="GO:0046677">
    <property type="term" value="P:response to antibiotic"/>
    <property type="evidence" value="ECO:0007669"/>
    <property type="project" value="UniProtKB-KW"/>
</dbReference>
<feature type="transmembrane region" description="Helical" evidence="6">
    <location>
        <begin position="411"/>
        <end position="431"/>
    </location>
</feature>
<dbReference type="SUPFAM" id="SSF103473">
    <property type="entry name" value="MFS general substrate transporter"/>
    <property type="match status" value="1"/>
</dbReference>
<organism evidence="8 9">
    <name type="scientific">Streptantibioticus cattleyicolor (strain ATCC 35852 / DSM 46488 / JCM 4925 / NBRC 14057 / NRRL 8057)</name>
    <name type="common">Streptomyces cattleya</name>
    <dbReference type="NCBI Taxonomy" id="1003195"/>
    <lineage>
        <taxon>Bacteria</taxon>
        <taxon>Bacillati</taxon>
        <taxon>Actinomycetota</taxon>
        <taxon>Actinomycetes</taxon>
        <taxon>Kitasatosporales</taxon>
        <taxon>Streptomycetaceae</taxon>
        <taxon>Streptantibioticus</taxon>
    </lineage>
</organism>
<evidence type="ECO:0000256" key="4">
    <source>
        <dbReference type="ARBA" id="ARBA00023136"/>
    </source>
</evidence>
<keyword evidence="9" id="KW-1185">Reference proteome</keyword>
<feature type="transmembrane region" description="Helical" evidence="6">
    <location>
        <begin position="338"/>
        <end position="359"/>
    </location>
</feature>
<evidence type="ECO:0000256" key="2">
    <source>
        <dbReference type="ARBA" id="ARBA00022692"/>
    </source>
</evidence>
<keyword evidence="3 6" id="KW-1133">Transmembrane helix</keyword>
<geneLocation type="plasmid" evidence="8 9">
    <name>pSCATT</name>
</geneLocation>
<keyword evidence="2 6" id="KW-0812">Transmembrane</keyword>
<accession>F8JKQ6</accession>
<evidence type="ECO:0000256" key="6">
    <source>
        <dbReference type="SAM" id="Phobius"/>
    </source>
</evidence>
<protein>
    <submittedName>
        <fullName evidence="8">Major facilitator superfamily permease</fullName>
    </submittedName>
</protein>
<sequence length="461" mass="46798">MTDDVLTEPASAEEGLFSKGYAAATVSFAAVNVLTGLAALAVVPTLPIAVRGLHGLWLYPLVASAFVAASLLGGVIGGNWADRSGAGRPLATGLVLAVVTLLVSATSVSIWQLAAGRFLDGVSAGMITVCINTAIGQTYPDRMRPRVLALMSASWIGPSLIGPPVAGLVADWWSWRGVFFGLAALTLPPAVAVVVLLRRLSRHAGTVAPEADDTARPGLVVAAAVSLGTALGQYAVTGGGAAHVVCGVVAVALLAGFIRRILPPGTWRAARGLPATVLGICLASGTFFTLEAFVPLLLDTDRRVSPAVTGLVFTGAAIAWAASSWVQSHLLADRPRHQLVAIGAALVAVAAMVAVAGTLPALPPYLSGAALLVAAVGMGMAAPTLTVLSLAHTPPGRQGYASSAMQTSRNLGQITIMAICSALFTAFHQSAHAVPGFTIAFATLAVPSTVLALLAVRTREA</sequence>
<evidence type="ECO:0000259" key="7">
    <source>
        <dbReference type="PROSITE" id="PS50850"/>
    </source>
</evidence>
<name>F8JKQ6_STREN</name>
<dbReference type="Proteomes" id="UP000007842">
    <property type="component" value="Plasmid pSCATT"/>
</dbReference>
<feature type="transmembrane region" description="Helical" evidence="6">
    <location>
        <begin position="218"/>
        <end position="236"/>
    </location>
</feature>
<feature type="transmembrane region" description="Helical" evidence="6">
    <location>
        <begin position="178"/>
        <end position="197"/>
    </location>
</feature>
<dbReference type="Gene3D" id="1.20.1250.20">
    <property type="entry name" value="MFS general substrate transporter like domains"/>
    <property type="match status" value="1"/>
</dbReference>
<dbReference type="RefSeq" id="WP_014151915.1">
    <property type="nucleotide sequence ID" value="NC_016113.1"/>
</dbReference>
<reference evidence="9" key="1">
    <citation type="submission" date="2011-12" db="EMBL/GenBank/DDBJ databases">
        <title>Complete genome sequence of Streptomyces cattleya strain DSM 46488.</title>
        <authorList>
            <person name="Ou H.-Y."/>
            <person name="Li P."/>
            <person name="Zhao C."/>
            <person name="O'Hagan D."/>
            <person name="Deng Z."/>
        </authorList>
    </citation>
    <scope>NUCLEOTIDE SEQUENCE [LARGE SCALE GENOMIC DNA]</scope>
    <source>
        <strain evidence="9">ATCC 35852 / DSM 46488 / JCM 4925 / NBRC 14057 / NRRL 8057</strain>
        <plasmid evidence="9">Plasmid pSCATT</plasmid>
    </source>
</reference>
<dbReference type="InterPro" id="IPR011701">
    <property type="entry name" value="MFS"/>
</dbReference>
<dbReference type="KEGG" id="sct:SCAT_p1468"/>
<dbReference type="PANTHER" id="PTHR42718">
    <property type="entry name" value="MAJOR FACILITATOR SUPERFAMILY MULTIDRUG TRANSPORTER MFSC"/>
    <property type="match status" value="1"/>
</dbReference>
<feature type="transmembrane region" description="Helical" evidence="6">
    <location>
        <begin position="365"/>
        <end position="390"/>
    </location>
</feature>
<proteinExistence type="predicted"/>
<evidence type="ECO:0000313" key="9">
    <source>
        <dbReference type="Proteomes" id="UP000007842"/>
    </source>
</evidence>
<dbReference type="InterPro" id="IPR020846">
    <property type="entry name" value="MFS_dom"/>
</dbReference>
<dbReference type="GO" id="GO:0005886">
    <property type="term" value="C:plasma membrane"/>
    <property type="evidence" value="ECO:0007669"/>
    <property type="project" value="UniProtKB-SubCell"/>
</dbReference>
<keyword evidence="8" id="KW-0614">Plasmid</keyword>
<dbReference type="GO" id="GO:0022857">
    <property type="term" value="F:transmembrane transporter activity"/>
    <property type="evidence" value="ECO:0007669"/>
    <property type="project" value="InterPro"/>
</dbReference>
<dbReference type="AlphaFoldDB" id="F8JKQ6"/>
<feature type="domain" description="Major facilitator superfamily (MFS) profile" evidence="7">
    <location>
        <begin position="24"/>
        <end position="460"/>
    </location>
</feature>
<dbReference type="InterPro" id="IPR036259">
    <property type="entry name" value="MFS_trans_sf"/>
</dbReference>
<dbReference type="OrthoDB" id="9778875at2"/>
<evidence type="ECO:0000313" key="8">
    <source>
        <dbReference type="EMBL" id="AEW98452.1"/>
    </source>
</evidence>
<feature type="transmembrane region" description="Helical" evidence="6">
    <location>
        <begin position="56"/>
        <end position="78"/>
    </location>
</feature>
<keyword evidence="4 6" id="KW-0472">Membrane</keyword>